<evidence type="ECO:0000256" key="9">
    <source>
        <dbReference type="PROSITE-ProRule" id="PRU10141"/>
    </source>
</evidence>
<evidence type="ECO:0000259" key="11">
    <source>
        <dbReference type="PROSITE" id="PS50011"/>
    </source>
</evidence>
<keyword evidence="2" id="KW-0723">Serine/threonine-protein kinase</keyword>
<keyword evidence="4 9" id="KW-0547">Nucleotide-binding</keyword>
<dbReference type="PROSITE" id="PS00107">
    <property type="entry name" value="PROTEIN_KINASE_ATP"/>
    <property type="match status" value="1"/>
</dbReference>
<dbReference type="PROSITE" id="PS50011">
    <property type="entry name" value="PROTEIN_KINASE_DOM"/>
    <property type="match status" value="1"/>
</dbReference>
<feature type="compositionally biased region" description="Polar residues" evidence="10">
    <location>
        <begin position="772"/>
        <end position="809"/>
    </location>
</feature>
<dbReference type="EMBL" id="CP053586">
    <property type="protein sequence ID" value="WNZ22095.1"/>
    <property type="molecule type" value="Genomic_DNA"/>
</dbReference>
<dbReference type="CDD" id="cd14014">
    <property type="entry name" value="STKc_PknB_like"/>
    <property type="match status" value="1"/>
</dbReference>
<dbReference type="InterPro" id="IPR011009">
    <property type="entry name" value="Kinase-like_dom_sf"/>
</dbReference>
<feature type="compositionally biased region" description="Low complexity" evidence="10">
    <location>
        <begin position="703"/>
        <end position="717"/>
    </location>
</feature>
<dbReference type="Gene3D" id="3.30.200.20">
    <property type="entry name" value="Phosphorylase Kinase, domain 1"/>
    <property type="match status" value="1"/>
</dbReference>
<sequence length="933" mass="102363">MTAGSELTPGTLVDRRYRIQCTLGRGGFGRTYLAADERRFSELCVLKEFVPNSQADPVVAQKLRELFQREAAILHQLNHPQIPKFFAGFEEDERLFIAQEYIDGKTYWRLLQERQRQGCSFNQREIVAWLWSLLRVLDYLHSQNIVHRDISPDNIMLPKGKTTPVLIDFGVVKQVIPHLHVANPSDPDDLIQASVSVGKFGYAPYEQIRMGQCSPRSDLYALAVTAVVLLTGKPPNHLLDSKSLEWKWKRLVRLDARLLRLLEMMMADKPQDRYATAQAVLQALQPLYEALDSLELWPVSPAKRTNRAKQTATGRRTANQAHPPTQVELVKAAAVVQKQARDVAADLNSANLSQLNREATADWVTQATAVTGHLLTTQLDPQPDSPVTPLLAEQATISQTISPTISDQGDGTLANQALSAQLATQPTQIEAAIVPAPKQTLAWSKMGTDIAGTNVTGTNVTETDIAETNIADNLHPLSFVGRLQQIRAAILHLPQDQRGNARRPLRMSLRQAVVLGALALLPVGGVLVGIWSPYLVPLCWALENCVGEQSAEERYRQALEQASSASILIEQARDLQDLQNARPRLADSIAQLNTVSDSSKVYRAASAVLPRYQALLETLDYTLEKETRAAQLLHRAEAEAQKAAEQTKVATTLQQFQAAQLQWRRALATLEAIPDGSFVRNPASARTQEYRARLDAVNLKVAAATPKSPQPSTATQPTPQPNLVGQSTQRPSPMVSVAAAIPAPAQPAPAQSTSQSATAPAQKPQPPTRPASQPTNRSTSHSNRPAARPTQSTPPRSAATTVAQQTPHTSPLEIANRWVAGSFLTSATQTLNDVSVWIDGKRTEADGKFIANLWIQNRSGRGFSFVPLYAESRDSNGNTVRSRVLFTGTGDTMLEPGELLNGQIYLLDQPANRRLTLVIQESTSGDRTFRIPL</sequence>
<dbReference type="InterPro" id="IPR017441">
    <property type="entry name" value="Protein_kinase_ATP_BS"/>
</dbReference>
<evidence type="ECO:0000256" key="6">
    <source>
        <dbReference type="ARBA" id="ARBA00022840"/>
    </source>
</evidence>
<dbReference type="Pfam" id="PF00069">
    <property type="entry name" value="Pkinase"/>
    <property type="match status" value="1"/>
</dbReference>
<feature type="binding site" evidence="9">
    <location>
        <position position="47"/>
    </location>
    <ligand>
        <name>ATP</name>
        <dbReference type="ChEBI" id="CHEBI:30616"/>
    </ligand>
</feature>
<name>A0AA97AEJ4_9CYAN</name>
<evidence type="ECO:0000256" key="4">
    <source>
        <dbReference type="ARBA" id="ARBA00022741"/>
    </source>
</evidence>
<dbReference type="InterPro" id="IPR000719">
    <property type="entry name" value="Prot_kinase_dom"/>
</dbReference>
<dbReference type="PANTHER" id="PTHR24363">
    <property type="entry name" value="SERINE/THREONINE PROTEIN KINASE"/>
    <property type="match status" value="1"/>
</dbReference>
<proteinExistence type="predicted"/>
<dbReference type="PROSITE" id="PS00109">
    <property type="entry name" value="PROTEIN_KINASE_TYR"/>
    <property type="match status" value="1"/>
</dbReference>
<evidence type="ECO:0000256" key="8">
    <source>
        <dbReference type="ARBA" id="ARBA00048679"/>
    </source>
</evidence>
<protein>
    <recommendedName>
        <fullName evidence="1">non-specific serine/threonine protein kinase</fullName>
        <ecNumber evidence="1">2.7.11.1</ecNumber>
    </recommendedName>
</protein>
<dbReference type="InterPro" id="IPR008266">
    <property type="entry name" value="Tyr_kinase_AS"/>
</dbReference>
<evidence type="ECO:0000256" key="1">
    <source>
        <dbReference type="ARBA" id="ARBA00012513"/>
    </source>
</evidence>
<feature type="region of interest" description="Disordered" evidence="10">
    <location>
        <begin position="703"/>
        <end position="812"/>
    </location>
</feature>
<gene>
    <name evidence="12" type="ORF">HJG54_03895</name>
</gene>
<evidence type="ECO:0000256" key="5">
    <source>
        <dbReference type="ARBA" id="ARBA00022777"/>
    </source>
</evidence>
<evidence type="ECO:0000313" key="12">
    <source>
        <dbReference type="EMBL" id="WNZ22095.1"/>
    </source>
</evidence>
<dbReference type="GO" id="GO:0005524">
    <property type="term" value="F:ATP binding"/>
    <property type="evidence" value="ECO:0007669"/>
    <property type="project" value="UniProtKB-UniRule"/>
</dbReference>
<keyword evidence="5 12" id="KW-0418">Kinase</keyword>
<evidence type="ECO:0000256" key="2">
    <source>
        <dbReference type="ARBA" id="ARBA00022527"/>
    </source>
</evidence>
<feature type="compositionally biased region" description="Low complexity" evidence="10">
    <location>
        <begin position="731"/>
        <end position="762"/>
    </location>
</feature>
<dbReference type="GO" id="GO:0004674">
    <property type="term" value="F:protein serine/threonine kinase activity"/>
    <property type="evidence" value="ECO:0007669"/>
    <property type="project" value="UniProtKB-KW"/>
</dbReference>
<evidence type="ECO:0000256" key="7">
    <source>
        <dbReference type="ARBA" id="ARBA00047899"/>
    </source>
</evidence>
<evidence type="ECO:0000256" key="3">
    <source>
        <dbReference type="ARBA" id="ARBA00022679"/>
    </source>
</evidence>
<keyword evidence="3" id="KW-0808">Transferase</keyword>
<organism evidence="12">
    <name type="scientific">Leptolyngbya sp. NK1-12</name>
    <dbReference type="NCBI Taxonomy" id="2547451"/>
    <lineage>
        <taxon>Bacteria</taxon>
        <taxon>Bacillati</taxon>
        <taxon>Cyanobacteriota</taxon>
        <taxon>Cyanophyceae</taxon>
        <taxon>Leptolyngbyales</taxon>
        <taxon>Leptolyngbyaceae</taxon>
        <taxon>Leptolyngbya group</taxon>
        <taxon>Leptolyngbya</taxon>
    </lineage>
</organism>
<comment type="catalytic activity">
    <reaction evidence="8">
        <text>L-seryl-[protein] + ATP = O-phospho-L-seryl-[protein] + ADP + H(+)</text>
        <dbReference type="Rhea" id="RHEA:17989"/>
        <dbReference type="Rhea" id="RHEA-COMP:9863"/>
        <dbReference type="Rhea" id="RHEA-COMP:11604"/>
        <dbReference type="ChEBI" id="CHEBI:15378"/>
        <dbReference type="ChEBI" id="CHEBI:29999"/>
        <dbReference type="ChEBI" id="CHEBI:30616"/>
        <dbReference type="ChEBI" id="CHEBI:83421"/>
        <dbReference type="ChEBI" id="CHEBI:456216"/>
        <dbReference type="EC" id="2.7.11.1"/>
    </reaction>
</comment>
<reference evidence="12" key="1">
    <citation type="submission" date="2020-05" db="EMBL/GenBank/DDBJ databases">
        <authorList>
            <person name="Zhu T."/>
            <person name="Keshari N."/>
            <person name="Lu X."/>
        </authorList>
    </citation>
    <scope>NUCLEOTIDE SEQUENCE</scope>
    <source>
        <strain evidence="12">NK1-12</strain>
    </source>
</reference>
<keyword evidence="6 9" id="KW-0067">ATP-binding</keyword>
<feature type="domain" description="Protein kinase" evidence="11">
    <location>
        <begin position="17"/>
        <end position="288"/>
    </location>
</feature>
<dbReference type="EC" id="2.7.11.1" evidence="1"/>
<dbReference type="SUPFAM" id="SSF56112">
    <property type="entry name" value="Protein kinase-like (PK-like)"/>
    <property type="match status" value="1"/>
</dbReference>
<accession>A0AA97AEJ4</accession>
<dbReference type="AlphaFoldDB" id="A0AA97AEJ4"/>
<dbReference type="Gene3D" id="1.10.510.10">
    <property type="entry name" value="Transferase(Phosphotransferase) domain 1"/>
    <property type="match status" value="1"/>
</dbReference>
<dbReference type="PANTHER" id="PTHR24363:SF0">
    <property type="entry name" value="SERINE_THREONINE KINASE LIKE DOMAIN CONTAINING 1"/>
    <property type="match status" value="1"/>
</dbReference>
<evidence type="ECO:0000256" key="10">
    <source>
        <dbReference type="SAM" id="MobiDB-lite"/>
    </source>
</evidence>
<comment type="catalytic activity">
    <reaction evidence="7">
        <text>L-threonyl-[protein] + ATP = O-phospho-L-threonyl-[protein] + ADP + H(+)</text>
        <dbReference type="Rhea" id="RHEA:46608"/>
        <dbReference type="Rhea" id="RHEA-COMP:11060"/>
        <dbReference type="Rhea" id="RHEA-COMP:11605"/>
        <dbReference type="ChEBI" id="CHEBI:15378"/>
        <dbReference type="ChEBI" id="CHEBI:30013"/>
        <dbReference type="ChEBI" id="CHEBI:30616"/>
        <dbReference type="ChEBI" id="CHEBI:61977"/>
        <dbReference type="ChEBI" id="CHEBI:456216"/>
        <dbReference type="EC" id="2.7.11.1"/>
    </reaction>
</comment>